<keyword evidence="3 5" id="KW-0862">Zinc</keyword>
<evidence type="ECO:0000313" key="7">
    <source>
        <dbReference type="EMBL" id="QSB12937.1"/>
    </source>
</evidence>
<dbReference type="Pfam" id="PF08240">
    <property type="entry name" value="ADH_N"/>
    <property type="match status" value="1"/>
</dbReference>
<dbReference type="InterPro" id="IPR020843">
    <property type="entry name" value="ER"/>
</dbReference>
<dbReference type="SUPFAM" id="SSF50129">
    <property type="entry name" value="GroES-like"/>
    <property type="match status" value="1"/>
</dbReference>
<dbReference type="InterPro" id="IPR011032">
    <property type="entry name" value="GroES-like_sf"/>
</dbReference>
<dbReference type="SUPFAM" id="SSF51735">
    <property type="entry name" value="NAD(P)-binding Rossmann-fold domains"/>
    <property type="match status" value="1"/>
</dbReference>
<dbReference type="RefSeq" id="WP_239674985.1">
    <property type="nucleotide sequence ID" value="NZ_CP070499.1"/>
</dbReference>
<keyword evidence="4" id="KW-0560">Oxidoreductase</keyword>
<evidence type="ECO:0000256" key="4">
    <source>
        <dbReference type="ARBA" id="ARBA00023002"/>
    </source>
</evidence>
<dbReference type="GO" id="GO:0016491">
    <property type="term" value="F:oxidoreductase activity"/>
    <property type="evidence" value="ECO:0007669"/>
    <property type="project" value="UniProtKB-KW"/>
</dbReference>
<keyword evidence="8" id="KW-1185">Reference proteome</keyword>
<dbReference type="Gene3D" id="3.90.180.10">
    <property type="entry name" value="Medium-chain alcohol dehydrogenases, catalytic domain"/>
    <property type="match status" value="1"/>
</dbReference>
<dbReference type="SMART" id="SM00829">
    <property type="entry name" value="PKS_ER"/>
    <property type="match status" value="1"/>
</dbReference>
<dbReference type="PROSITE" id="PS00059">
    <property type="entry name" value="ADH_ZINC"/>
    <property type="match status" value="1"/>
</dbReference>
<dbReference type="EMBL" id="CP070499">
    <property type="protein sequence ID" value="QSB12937.1"/>
    <property type="molecule type" value="Genomic_DNA"/>
</dbReference>
<dbReference type="AlphaFoldDB" id="A0A895Y5G8"/>
<feature type="domain" description="Enoyl reductase (ER)" evidence="6">
    <location>
        <begin position="8"/>
        <end position="339"/>
    </location>
</feature>
<organism evidence="7 8">
    <name type="scientific">Natronosporangium hydrolyticum</name>
    <dbReference type="NCBI Taxonomy" id="2811111"/>
    <lineage>
        <taxon>Bacteria</taxon>
        <taxon>Bacillati</taxon>
        <taxon>Actinomycetota</taxon>
        <taxon>Actinomycetes</taxon>
        <taxon>Micromonosporales</taxon>
        <taxon>Micromonosporaceae</taxon>
        <taxon>Natronosporangium</taxon>
    </lineage>
</organism>
<reference evidence="7" key="1">
    <citation type="submission" date="2021-02" db="EMBL/GenBank/DDBJ databases">
        <title>Natrosporangium hydrolyticum gen. nov., sp. nov, a haloalkaliphilic actinobacterium from a soda solonchak soil.</title>
        <authorList>
            <person name="Sorokin D.Y."/>
            <person name="Khijniak T.V."/>
            <person name="Zakharycheva A.P."/>
            <person name="Boueva O.V."/>
            <person name="Ariskina E.V."/>
            <person name="Hahnke R.L."/>
            <person name="Bunk B."/>
            <person name="Sproer C."/>
            <person name="Schumann P."/>
            <person name="Evtushenko L.I."/>
            <person name="Kublanov I.V."/>
        </authorList>
    </citation>
    <scope>NUCLEOTIDE SEQUENCE</scope>
    <source>
        <strain evidence="7">DSM 106523</strain>
    </source>
</reference>
<dbReference type="InterPro" id="IPR013154">
    <property type="entry name" value="ADH-like_N"/>
</dbReference>
<sequence>MHAARYLGDAAIAVAELEPVPPGPTQVQIGVEFTGICGTDLHIRHGAMDGRVRVPAVLGHEMSGRITALGPGVSGWRVGDPVTVMPLRWCGSCPACLAGHRHICHRLDFLGIDSPGAMQQRWTVPSELLVRVPDGVPLRDAALVEPTAVAVHDVTRAGLLAGESAVVIGGGPVGVLIACVARSVGAEVVVVEPDPHRRRIAQQLGLSVLDPGGAPGGQEIEAEIRERTGGAGAAVAFEVSGSAPGLATALSVLAVRGRLVVVGIHSEPRTVDLHRVFLRELTLLGARVYERSDFERAVQLIADGTIPASRLVTRVEPLTCAAAAFAALESGGDVMKVLVDCAGQEPGGPDVGRGEE</sequence>
<dbReference type="Gene3D" id="3.40.50.720">
    <property type="entry name" value="NAD(P)-binding Rossmann-like Domain"/>
    <property type="match status" value="1"/>
</dbReference>
<dbReference type="InterPro" id="IPR002328">
    <property type="entry name" value="ADH_Zn_CS"/>
</dbReference>
<dbReference type="PANTHER" id="PTHR43401">
    <property type="entry name" value="L-THREONINE 3-DEHYDROGENASE"/>
    <property type="match status" value="1"/>
</dbReference>
<evidence type="ECO:0000256" key="1">
    <source>
        <dbReference type="ARBA" id="ARBA00001947"/>
    </source>
</evidence>
<protein>
    <submittedName>
        <fullName evidence="7">Alcohol dehydrogenase catalytic domain-containing protein</fullName>
    </submittedName>
</protein>
<gene>
    <name evidence="7" type="ORF">JQS43_14800</name>
</gene>
<dbReference type="KEGG" id="nhy:JQS43_14800"/>
<dbReference type="GO" id="GO:0008270">
    <property type="term" value="F:zinc ion binding"/>
    <property type="evidence" value="ECO:0007669"/>
    <property type="project" value="InterPro"/>
</dbReference>
<evidence type="ECO:0000256" key="5">
    <source>
        <dbReference type="RuleBase" id="RU361277"/>
    </source>
</evidence>
<comment type="similarity">
    <text evidence="5">Belongs to the zinc-containing alcohol dehydrogenase family.</text>
</comment>
<accession>A0A895Y5G8</accession>
<evidence type="ECO:0000256" key="3">
    <source>
        <dbReference type="ARBA" id="ARBA00022833"/>
    </source>
</evidence>
<evidence type="ECO:0000259" key="6">
    <source>
        <dbReference type="SMART" id="SM00829"/>
    </source>
</evidence>
<keyword evidence="2 5" id="KW-0479">Metal-binding</keyword>
<name>A0A895Y5G8_9ACTN</name>
<proteinExistence type="inferred from homology"/>
<dbReference type="InterPro" id="IPR036291">
    <property type="entry name" value="NAD(P)-bd_dom_sf"/>
</dbReference>
<dbReference type="PANTHER" id="PTHR43401:SF2">
    <property type="entry name" value="L-THREONINE 3-DEHYDROGENASE"/>
    <property type="match status" value="1"/>
</dbReference>
<comment type="cofactor">
    <cofactor evidence="1 5">
        <name>Zn(2+)</name>
        <dbReference type="ChEBI" id="CHEBI:29105"/>
    </cofactor>
</comment>
<evidence type="ECO:0000313" key="8">
    <source>
        <dbReference type="Proteomes" id="UP000662857"/>
    </source>
</evidence>
<evidence type="ECO:0000256" key="2">
    <source>
        <dbReference type="ARBA" id="ARBA00022723"/>
    </source>
</evidence>
<dbReference type="Proteomes" id="UP000662857">
    <property type="component" value="Chromosome"/>
</dbReference>
<dbReference type="Pfam" id="PF00107">
    <property type="entry name" value="ADH_zinc_N"/>
    <property type="match status" value="1"/>
</dbReference>
<dbReference type="InterPro" id="IPR050129">
    <property type="entry name" value="Zn_alcohol_dh"/>
</dbReference>
<dbReference type="InterPro" id="IPR013149">
    <property type="entry name" value="ADH-like_C"/>
</dbReference>